<dbReference type="InterPro" id="IPR042183">
    <property type="entry name" value="MmgE/PrpD_sf_1"/>
</dbReference>
<dbReference type="Gene3D" id="1.10.4100.10">
    <property type="entry name" value="2-methylcitrate dehydratase PrpD"/>
    <property type="match status" value="1"/>
</dbReference>
<dbReference type="GO" id="GO:0016829">
    <property type="term" value="F:lyase activity"/>
    <property type="evidence" value="ECO:0007669"/>
    <property type="project" value="InterPro"/>
</dbReference>
<dbReference type="Pfam" id="PF03972">
    <property type="entry name" value="MmgE_PrpD_N"/>
    <property type="match status" value="1"/>
</dbReference>
<dbReference type="SUPFAM" id="SSF103378">
    <property type="entry name" value="2-methylcitrate dehydratase PrpD"/>
    <property type="match status" value="1"/>
</dbReference>
<feature type="domain" description="MmgE/PrpD C-terminal" evidence="3">
    <location>
        <begin position="266"/>
        <end position="429"/>
    </location>
</feature>
<evidence type="ECO:0000259" key="2">
    <source>
        <dbReference type="Pfam" id="PF03972"/>
    </source>
</evidence>
<accession>A0A923M3X3</accession>
<evidence type="ECO:0000259" key="3">
    <source>
        <dbReference type="Pfam" id="PF19305"/>
    </source>
</evidence>
<dbReference type="EMBL" id="JACORU010000001">
    <property type="protein sequence ID" value="MBC5762910.1"/>
    <property type="molecule type" value="Genomic_DNA"/>
</dbReference>
<evidence type="ECO:0000313" key="4">
    <source>
        <dbReference type="EMBL" id="MBC5762910.1"/>
    </source>
</evidence>
<dbReference type="InterPro" id="IPR036148">
    <property type="entry name" value="MmgE/PrpD_sf"/>
</dbReference>
<organism evidence="4 5">
    <name type="scientific">Ramlibacter albus</name>
    <dbReference type="NCBI Taxonomy" id="2079448"/>
    <lineage>
        <taxon>Bacteria</taxon>
        <taxon>Pseudomonadati</taxon>
        <taxon>Pseudomonadota</taxon>
        <taxon>Betaproteobacteria</taxon>
        <taxon>Burkholderiales</taxon>
        <taxon>Comamonadaceae</taxon>
        <taxon>Ramlibacter</taxon>
    </lineage>
</organism>
<dbReference type="InterPro" id="IPR042188">
    <property type="entry name" value="MmgE/PrpD_sf_2"/>
</dbReference>
<comment type="similarity">
    <text evidence="1">Belongs to the PrpD family.</text>
</comment>
<reference evidence="4" key="1">
    <citation type="submission" date="2020-08" db="EMBL/GenBank/DDBJ databases">
        <title>Ramlibacter sp. GTP1 16S ribosomal RNA gene genome sequencing and assembly.</title>
        <authorList>
            <person name="Kang M."/>
        </authorList>
    </citation>
    <scope>NUCLEOTIDE SEQUENCE</scope>
    <source>
        <strain evidence="4">GTP1</strain>
    </source>
</reference>
<dbReference type="Proteomes" id="UP000596827">
    <property type="component" value="Unassembled WGS sequence"/>
</dbReference>
<protein>
    <submittedName>
        <fullName evidence="4">MmgE/PrpD family protein</fullName>
    </submittedName>
</protein>
<gene>
    <name evidence="4" type="ORF">H8R02_00490</name>
</gene>
<keyword evidence="5" id="KW-1185">Reference proteome</keyword>
<feature type="domain" description="MmgE/PrpD N-terminal" evidence="2">
    <location>
        <begin position="5"/>
        <end position="245"/>
    </location>
</feature>
<sequence>MTLIETLAAYAANQSAHGLTPAVTHAAKRALVDWVAALLPGTRIEPAGALTRAHAEELGIGRSSLPGLRTTALPPAAAWINGSVSHAIEFDDIYRDAVYHPGCPTIAGALAVAEHAGLSGKRLLEAITIGYEVSTRIGEAVQPSHYRYWHTTGTVGCFGAAAAAGVLLSPEASVTAHALATSATFASGLQQAFRSDAMTKALHAGHAAWVGVTAAQGAAHGITGVLDILEGDAGFGAAMARAPDWAKATEALGERFNIESVTVKNHGCCGHTFAAIDALQKLQADLGFTHGQIESIAVRTYRAGVEVAGIREPRTAFECKFSTPYVVSHAAKYGSVRLAAFEQERMQDVEVRALMAKLTLTEDSELTARFPRMRSAHVAVRLKDGREFAYFQPHRVGDPEAPLSDAQISEKFIELATPVIGSERAASLLAQLWGVDEVTNVQSLQLALL</sequence>
<evidence type="ECO:0000256" key="1">
    <source>
        <dbReference type="ARBA" id="ARBA00006174"/>
    </source>
</evidence>
<dbReference type="InterPro" id="IPR045337">
    <property type="entry name" value="MmgE_PrpD_C"/>
</dbReference>
<dbReference type="PANTHER" id="PTHR16943:SF8">
    <property type="entry name" value="2-METHYLCITRATE DEHYDRATASE"/>
    <property type="match status" value="1"/>
</dbReference>
<dbReference type="AlphaFoldDB" id="A0A923M3X3"/>
<evidence type="ECO:0000313" key="5">
    <source>
        <dbReference type="Proteomes" id="UP000596827"/>
    </source>
</evidence>
<name>A0A923M3X3_9BURK</name>
<comment type="caution">
    <text evidence="4">The sequence shown here is derived from an EMBL/GenBank/DDBJ whole genome shotgun (WGS) entry which is preliminary data.</text>
</comment>
<dbReference type="InterPro" id="IPR045336">
    <property type="entry name" value="MmgE_PrpD_N"/>
</dbReference>
<proteinExistence type="inferred from homology"/>
<dbReference type="RefSeq" id="WP_187079390.1">
    <property type="nucleotide sequence ID" value="NZ_JACORU010000001.1"/>
</dbReference>
<dbReference type="PANTHER" id="PTHR16943">
    <property type="entry name" value="2-METHYLCITRATE DEHYDRATASE-RELATED"/>
    <property type="match status" value="1"/>
</dbReference>
<dbReference type="Gene3D" id="3.30.1330.120">
    <property type="entry name" value="2-methylcitrate dehydratase PrpD"/>
    <property type="match status" value="1"/>
</dbReference>
<dbReference type="InterPro" id="IPR005656">
    <property type="entry name" value="MmgE_PrpD"/>
</dbReference>
<dbReference type="Pfam" id="PF19305">
    <property type="entry name" value="MmgE_PrpD_C"/>
    <property type="match status" value="1"/>
</dbReference>